<sequence>MKEYGLHLLREAYGTDANFKPDQWEAIEFVLRQVKSLVVQKTGWGKSLVYFLATKILRSQQGAGPTILISPLLALMRNQTDAASRLGINAVVMNSENPDEWDTIERELHNDCIDLLLITPERLGNQRFIGMLRELTNAIGLFVVDEAHCISDWGHDFRPDYRRIVRLIQGLAPNIPVLATTATANDRVVADIREQLGEELQILRGPLMRESLCLQVMHLPTQEERLAWLAQYVPTMPHSGIIYCSTITDCRRVAQWLQLQGIAAYEYHSRLHDDNEENRRLRIEREHQLMNNKIKVLVSTIALGMGFDKQDLGFVIHYQTPMNLVNYYQQIGRAGRGLNQAYAILLVGNEDEEIQKHMINTAFPTLQNMGEVLQVVENADEGLTLNSILSAVNQSKSSVEKCLKFLELDQAIYKERRSTTQYLRSINPWYPDVARMNQVTANRYREWEKIKQYQGLDSCYMSFIARELNDPYAHDCGKCSNCTGAPLFPEEISSALRLEAIDFLRGSHIVIHPRKMWPIGGAGTHRGRIAATLQNQPGRALCVYNDSGYGPLVRSGKYVDHHFPQELVTAAAAMITQKWCPQPSPTWVTCVPSRREPTLVSDYARRLAASLDLPFLPILIKPTDTEPQKNMENSQHKAANIVNAFQIAGSVPSGPVLLVDDVVDSRWTFTVCGVQLLQAGSGPVYPFALADASRGGDVD</sequence>
<keyword evidence="4 12" id="KW-0347">Helicase</keyword>
<dbReference type="GO" id="GO:0030894">
    <property type="term" value="C:replisome"/>
    <property type="evidence" value="ECO:0007669"/>
    <property type="project" value="TreeGrafter"/>
</dbReference>
<dbReference type="GO" id="GO:0006310">
    <property type="term" value="P:DNA recombination"/>
    <property type="evidence" value="ECO:0007669"/>
    <property type="project" value="InterPro"/>
</dbReference>
<evidence type="ECO:0000313" key="13">
    <source>
        <dbReference type="Proteomes" id="UP000294813"/>
    </source>
</evidence>
<evidence type="ECO:0000256" key="6">
    <source>
        <dbReference type="ARBA" id="ARBA00023125"/>
    </source>
</evidence>
<feature type="domain" description="Helicase ATP-binding" evidence="10">
    <location>
        <begin position="27"/>
        <end position="202"/>
    </location>
</feature>
<accession>A0A4R2REV7</accession>
<dbReference type="GO" id="GO:0003677">
    <property type="term" value="F:DNA binding"/>
    <property type="evidence" value="ECO:0007669"/>
    <property type="project" value="UniProtKB-KW"/>
</dbReference>
<dbReference type="GO" id="GO:0043590">
    <property type="term" value="C:bacterial nucleoid"/>
    <property type="evidence" value="ECO:0007669"/>
    <property type="project" value="TreeGrafter"/>
</dbReference>
<dbReference type="InterPro" id="IPR002464">
    <property type="entry name" value="DNA/RNA_helicase_DEAH_CS"/>
</dbReference>
<dbReference type="SUPFAM" id="SSF53271">
    <property type="entry name" value="PRTase-like"/>
    <property type="match status" value="1"/>
</dbReference>
<dbReference type="AlphaFoldDB" id="A0A4R2REV7"/>
<dbReference type="Pfam" id="PF00270">
    <property type="entry name" value="DEAD"/>
    <property type="match status" value="1"/>
</dbReference>
<proteinExistence type="inferred from homology"/>
<dbReference type="SMART" id="SM00490">
    <property type="entry name" value="HELICc"/>
    <property type="match status" value="1"/>
</dbReference>
<dbReference type="Pfam" id="PF00271">
    <property type="entry name" value="Helicase_C"/>
    <property type="match status" value="1"/>
</dbReference>
<dbReference type="OrthoDB" id="9763310at2"/>
<dbReference type="EC" id="5.6.2.4" evidence="9"/>
<dbReference type="Gene3D" id="3.40.50.2020">
    <property type="match status" value="1"/>
</dbReference>
<dbReference type="CDD" id="cd06223">
    <property type="entry name" value="PRTases_typeI"/>
    <property type="match status" value="1"/>
</dbReference>
<keyword evidence="6" id="KW-0238">DNA-binding</keyword>
<dbReference type="InterPro" id="IPR004589">
    <property type="entry name" value="DNA_helicase_ATP-dep_RecQ"/>
</dbReference>
<evidence type="ECO:0000256" key="3">
    <source>
        <dbReference type="ARBA" id="ARBA00022801"/>
    </source>
</evidence>
<dbReference type="PROSITE" id="PS51192">
    <property type="entry name" value="HELICASE_ATP_BIND_1"/>
    <property type="match status" value="1"/>
</dbReference>
<dbReference type="EMBL" id="SLXT01000033">
    <property type="protein sequence ID" value="TCP60799.1"/>
    <property type="molecule type" value="Genomic_DNA"/>
</dbReference>
<dbReference type="InterPro" id="IPR029057">
    <property type="entry name" value="PRTase-like"/>
</dbReference>
<evidence type="ECO:0000256" key="7">
    <source>
        <dbReference type="ARBA" id="ARBA00023235"/>
    </source>
</evidence>
<dbReference type="SUPFAM" id="SSF52540">
    <property type="entry name" value="P-loop containing nucleoside triphosphate hydrolases"/>
    <property type="match status" value="1"/>
</dbReference>
<dbReference type="InterPro" id="IPR001650">
    <property type="entry name" value="Helicase_C-like"/>
</dbReference>
<dbReference type="GO" id="GO:0016787">
    <property type="term" value="F:hydrolase activity"/>
    <property type="evidence" value="ECO:0007669"/>
    <property type="project" value="UniProtKB-KW"/>
</dbReference>
<keyword evidence="5" id="KW-0067">ATP-binding</keyword>
<evidence type="ECO:0000259" key="10">
    <source>
        <dbReference type="PROSITE" id="PS51192"/>
    </source>
</evidence>
<dbReference type="GO" id="GO:0009378">
    <property type="term" value="F:four-way junction helicase activity"/>
    <property type="evidence" value="ECO:0007669"/>
    <property type="project" value="TreeGrafter"/>
</dbReference>
<keyword evidence="3" id="KW-0378">Hydrolase</keyword>
<dbReference type="NCBIfam" id="TIGR00614">
    <property type="entry name" value="recQ_fam"/>
    <property type="match status" value="1"/>
</dbReference>
<dbReference type="PANTHER" id="PTHR13710:SF105">
    <property type="entry name" value="ATP-DEPENDENT DNA HELICASE Q1"/>
    <property type="match status" value="1"/>
</dbReference>
<name>A0A4R2REV7_9FIRM</name>
<evidence type="ECO:0000256" key="4">
    <source>
        <dbReference type="ARBA" id="ARBA00022806"/>
    </source>
</evidence>
<evidence type="ECO:0000256" key="2">
    <source>
        <dbReference type="ARBA" id="ARBA00022741"/>
    </source>
</evidence>
<comment type="catalytic activity">
    <reaction evidence="8">
        <text>Couples ATP hydrolysis with the unwinding of duplex DNA by translocating in the 3'-5' direction.</text>
        <dbReference type="EC" id="5.6.2.4"/>
    </reaction>
</comment>
<dbReference type="Proteomes" id="UP000294813">
    <property type="component" value="Unassembled WGS sequence"/>
</dbReference>
<dbReference type="InterPro" id="IPR027417">
    <property type="entry name" value="P-loop_NTPase"/>
</dbReference>
<evidence type="ECO:0000256" key="1">
    <source>
        <dbReference type="ARBA" id="ARBA00005446"/>
    </source>
</evidence>
<dbReference type="PROSITE" id="PS00690">
    <property type="entry name" value="DEAH_ATP_HELICASE"/>
    <property type="match status" value="1"/>
</dbReference>
<protein>
    <recommendedName>
        <fullName evidence="9">DNA 3'-5' helicase</fullName>
        <ecNumber evidence="9">5.6.2.4</ecNumber>
    </recommendedName>
</protein>
<comment type="caution">
    <text evidence="12">The sequence shown here is derived from an EMBL/GenBank/DDBJ whole genome shotgun (WGS) entry which is preliminary data.</text>
</comment>
<dbReference type="InterPro" id="IPR000836">
    <property type="entry name" value="PRTase_dom"/>
</dbReference>
<dbReference type="PANTHER" id="PTHR13710">
    <property type="entry name" value="DNA HELICASE RECQ FAMILY MEMBER"/>
    <property type="match status" value="1"/>
</dbReference>
<evidence type="ECO:0000256" key="5">
    <source>
        <dbReference type="ARBA" id="ARBA00022840"/>
    </source>
</evidence>
<evidence type="ECO:0000313" key="12">
    <source>
        <dbReference type="EMBL" id="TCP60799.1"/>
    </source>
</evidence>
<dbReference type="GO" id="GO:0006281">
    <property type="term" value="P:DNA repair"/>
    <property type="evidence" value="ECO:0007669"/>
    <property type="project" value="TreeGrafter"/>
</dbReference>
<gene>
    <name evidence="12" type="ORF">EDD73_1332</name>
</gene>
<evidence type="ECO:0000256" key="9">
    <source>
        <dbReference type="ARBA" id="ARBA00034808"/>
    </source>
</evidence>
<keyword evidence="13" id="KW-1185">Reference proteome</keyword>
<dbReference type="PROSITE" id="PS51194">
    <property type="entry name" value="HELICASE_CTER"/>
    <property type="match status" value="1"/>
</dbReference>
<feature type="domain" description="Helicase C-terminal" evidence="11">
    <location>
        <begin position="228"/>
        <end position="384"/>
    </location>
</feature>
<evidence type="ECO:0000256" key="8">
    <source>
        <dbReference type="ARBA" id="ARBA00034617"/>
    </source>
</evidence>
<dbReference type="GO" id="GO:0005737">
    <property type="term" value="C:cytoplasm"/>
    <property type="evidence" value="ECO:0007669"/>
    <property type="project" value="TreeGrafter"/>
</dbReference>
<dbReference type="RefSeq" id="WP_131920599.1">
    <property type="nucleotide sequence ID" value="NZ_JAOQNU010000034.1"/>
</dbReference>
<reference evidence="12 13" key="1">
    <citation type="submission" date="2019-03" db="EMBL/GenBank/DDBJ databases">
        <title>Genomic Encyclopedia of Type Strains, Phase IV (KMG-IV): sequencing the most valuable type-strain genomes for metagenomic binning, comparative biology and taxonomic classification.</title>
        <authorList>
            <person name="Goeker M."/>
        </authorList>
    </citation>
    <scope>NUCLEOTIDE SEQUENCE [LARGE SCALE GENOMIC DNA]</scope>
    <source>
        <strain evidence="12 13">DSM 11170</strain>
    </source>
</reference>
<comment type="similarity">
    <text evidence="1">Belongs to the helicase family. RecQ subfamily.</text>
</comment>
<dbReference type="Gene3D" id="3.40.50.300">
    <property type="entry name" value="P-loop containing nucleotide triphosphate hydrolases"/>
    <property type="match status" value="2"/>
</dbReference>
<keyword evidence="7" id="KW-0413">Isomerase</keyword>
<keyword evidence="2" id="KW-0547">Nucleotide-binding</keyword>
<dbReference type="InterPro" id="IPR011545">
    <property type="entry name" value="DEAD/DEAH_box_helicase_dom"/>
</dbReference>
<dbReference type="GO" id="GO:0043138">
    <property type="term" value="F:3'-5' DNA helicase activity"/>
    <property type="evidence" value="ECO:0007669"/>
    <property type="project" value="UniProtKB-EC"/>
</dbReference>
<evidence type="ECO:0000259" key="11">
    <source>
        <dbReference type="PROSITE" id="PS51194"/>
    </source>
</evidence>
<dbReference type="GO" id="GO:0005524">
    <property type="term" value="F:ATP binding"/>
    <property type="evidence" value="ECO:0007669"/>
    <property type="project" value="UniProtKB-KW"/>
</dbReference>
<organism evidence="12 13">
    <name type="scientific">Heliophilum fasciatum</name>
    <dbReference type="NCBI Taxonomy" id="35700"/>
    <lineage>
        <taxon>Bacteria</taxon>
        <taxon>Bacillati</taxon>
        <taxon>Bacillota</taxon>
        <taxon>Clostridia</taxon>
        <taxon>Eubacteriales</taxon>
        <taxon>Heliobacteriaceae</taxon>
        <taxon>Heliophilum</taxon>
    </lineage>
</organism>
<dbReference type="InterPro" id="IPR014001">
    <property type="entry name" value="Helicase_ATP-bd"/>
</dbReference>
<dbReference type="SMART" id="SM00487">
    <property type="entry name" value="DEXDc"/>
    <property type="match status" value="1"/>
</dbReference>